<gene>
    <name evidence="2" type="ORF">BYL167_LOCUS65704</name>
    <name evidence="3" type="ORF">GIL414_LOCUS74868</name>
</gene>
<sequence length="37" mass="4441">MPRSPKQESSKRKKKYEHTPSDDERKSSRNFKNMKSS</sequence>
<comment type="caution">
    <text evidence="3">The sequence shown here is derived from an EMBL/GenBank/DDBJ whole genome shotgun (WGS) entry which is preliminary data.</text>
</comment>
<evidence type="ECO:0000313" key="4">
    <source>
        <dbReference type="Proteomes" id="UP000681720"/>
    </source>
</evidence>
<evidence type="ECO:0000256" key="1">
    <source>
        <dbReference type="SAM" id="MobiDB-lite"/>
    </source>
</evidence>
<accession>A0A8S3ICV4</accession>
<dbReference type="Proteomes" id="UP000681967">
    <property type="component" value="Unassembled WGS sequence"/>
</dbReference>
<name>A0A8S3ICV4_9BILA</name>
<feature type="region of interest" description="Disordered" evidence="1">
    <location>
        <begin position="1"/>
        <end position="37"/>
    </location>
</feature>
<organism evidence="3 4">
    <name type="scientific">Rotaria magnacalcarata</name>
    <dbReference type="NCBI Taxonomy" id="392030"/>
    <lineage>
        <taxon>Eukaryota</taxon>
        <taxon>Metazoa</taxon>
        <taxon>Spiralia</taxon>
        <taxon>Gnathifera</taxon>
        <taxon>Rotifera</taxon>
        <taxon>Eurotatoria</taxon>
        <taxon>Bdelloidea</taxon>
        <taxon>Philodinida</taxon>
        <taxon>Philodinidae</taxon>
        <taxon>Rotaria</taxon>
    </lineage>
</organism>
<dbReference type="EMBL" id="CAJOBJ010341778">
    <property type="protein sequence ID" value="CAF5195931.1"/>
    <property type="molecule type" value="Genomic_DNA"/>
</dbReference>
<evidence type="ECO:0000313" key="2">
    <source>
        <dbReference type="EMBL" id="CAF5111131.1"/>
    </source>
</evidence>
<dbReference type="EMBL" id="CAJOBH010241558">
    <property type="protein sequence ID" value="CAF5111131.1"/>
    <property type="molecule type" value="Genomic_DNA"/>
</dbReference>
<reference evidence="3" key="1">
    <citation type="submission" date="2021-02" db="EMBL/GenBank/DDBJ databases">
        <authorList>
            <person name="Nowell W R."/>
        </authorList>
    </citation>
    <scope>NUCLEOTIDE SEQUENCE</scope>
</reference>
<proteinExistence type="predicted"/>
<feature type="non-terminal residue" evidence="3">
    <location>
        <position position="37"/>
    </location>
</feature>
<evidence type="ECO:0000313" key="3">
    <source>
        <dbReference type="EMBL" id="CAF5195931.1"/>
    </source>
</evidence>
<dbReference type="AlphaFoldDB" id="A0A8S3ICV4"/>
<protein>
    <submittedName>
        <fullName evidence="3">Uncharacterized protein</fullName>
    </submittedName>
</protein>
<feature type="compositionally biased region" description="Basic and acidic residues" evidence="1">
    <location>
        <begin position="1"/>
        <end position="10"/>
    </location>
</feature>
<feature type="compositionally biased region" description="Basic and acidic residues" evidence="1">
    <location>
        <begin position="17"/>
        <end position="27"/>
    </location>
</feature>
<dbReference type="Proteomes" id="UP000681720">
    <property type="component" value="Unassembled WGS sequence"/>
</dbReference>